<evidence type="ECO:0000256" key="2">
    <source>
        <dbReference type="ARBA" id="ARBA00009677"/>
    </source>
</evidence>
<keyword evidence="3 4" id="KW-0975">Bacterial flagellum</keyword>
<dbReference type="Pfam" id="PF06429">
    <property type="entry name" value="Flg_bbr_C"/>
    <property type="match status" value="1"/>
</dbReference>
<evidence type="ECO:0000259" key="5">
    <source>
        <dbReference type="Pfam" id="PF00460"/>
    </source>
</evidence>
<organism evidence="8 9">
    <name type="scientific">Hyphobacterium lacteum</name>
    <dbReference type="NCBI Taxonomy" id="3116575"/>
    <lineage>
        <taxon>Bacteria</taxon>
        <taxon>Pseudomonadati</taxon>
        <taxon>Pseudomonadota</taxon>
        <taxon>Alphaproteobacteria</taxon>
        <taxon>Maricaulales</taxon>
        <taxon>Maricaulaceae</taxon>
        <taxon>Hyphobacterium</taxon>
    </lineage>
</organism>
<evidence type="ECO:0000313" key="8">
    <source>
        <dbReference type="EMBL" id="MEE2526187.1"/>
    </source>
</evidence>
<keyword evidence="8" id="KW-0966">Cell projection</keyword>
<keyword evidence="8" id="KW-0282">Flagellum</keyword>
<feature type="domain" description="Flagellar hook protein FlgE/F/G-like D1" evidence="7">
    <location>
        <begin position="85"/>
        <end position="149"/>
    </location>
</feature>
<dbReference type="InterPro" id="IPR012836">
    <property type="entry name" value="FlgF"/>
</dbReference>
<dbReference type="Pfam" id="PF22692">
    <property type="entry name" value="LlgE_F_G_D1"/>
    <property type="match status" value="1"/>
</dbReference>
<dbReference type="InterPro" id="IPR019776">
    <property type="entry name" value="Flagellar_basal_body_rod_CS"/>
</dbReference>
<evidence type="ECO:0000256" key="4">
    <source>
        <dbReference type="RuleBase" id="RU362116"/>
    </source>
</evidence>
<dbReference type="InterPro" id="IPR020013">
    <property type="entry name" value="Flagellar_FlgE/F/G"/>
</dbReference>
<gene>
    <name evidence="8" type="primary">flgF</name>
    <name evidence="8" type="ORF">V0U79_07395</name>
</gene>
<evidence type="ECO:0000256" key="3">
    <source>
        <dbReference type="ARBA" id="ARBA00023143"/>
    </source>
</evidence>
<comment type="similarity">
    <text evidence="2 4">Belongs to the flagella basal body rod proteins family.</text>
</comment>
<evidence type="ECO:0000259" key="6">
    <source>
        <dbReference type="Pfam" id="PF06429"/>
    </source>
</evidence>
<comment type="subunit">
    <text evidence="4">The basal body constitutes a major portion of the flagellar organelle and consists of five rings (E,L,P,S, and M) mounted on a central rod. The rod consists of about 26 subunits of FlgG in the distal portion, and FlgB, FlgC and FlgF are thought to build up the proximal portion of the rod with about 6 subunits each.</text>
</comment>
<feature type="domain" description="Flagellar basal body rod protein N-terminal" evidence="5">
    <location>
        <begin position="8"/>
        <end position="34"/>
    </location>
</feature>
<dbReference type="PANTHER" id="PTHR30435">
    <property type="entry name" value="FLAGELLAR PROTEIN"/>
    <property type="match status" value="1"/>
</dbReference>
<dbReference type="InterPro" id="IPR037925">
    <property type="entry name" value="FlgE/F/G-like"/>
</dbReference>
<dbReference type="EMBL" id="JAZDRP010000004">
    <property type="protein sequence ID" value="MEE2526187.1"/>
    <property type="molecule type" value="Genomic_DNA"/>
</dbReference>
<dbReference type="PROSITE" id="PS00588">
    <property type="entry name" value="FLAGELLA_BB_ROD"/>
    <property type="match status" value="1"/>
</dbReference>
<keyword evidence="9" id="KW-1185">Reference proteome</keyword>
<dbReference type="PANTHER" id="PTHR30435:SF19">
    <property type="entry name" value="FLAGELLAR BASAL-BODY ROD PROTEIN FLGG"/>
    <property type="match status" value="1"/>
</dbReference>
<comment type="subcellular location">
    <subcellularLocation>
        <location evidence="1 4">Bacterial flagellum basal body</location>
    </subcellularLocation>
</comment>
<evidence type="ECO:0000256" key="1">
    <source>
        <dbReference type="ARBA" id="ARBA00004117"/>
    </source>
</evidence>
<evidence type="ECO:0000259" key="7">
    <source>
        <dbReference type="Pfam" id="PF22692"/>
    </source>
</evidence>
<dbReference type="InterPro" id="IPR010930">
    <property type="entry name" value="Flg_bb/hook_C_dom"/>
</dbReference>
<keyword evidence="8" id="KW-0969">Cilium</keyword>
<accession>A0ABU7LQL0</accession>
<dbReference type="Pfam" id="PF00460">
    <property type="entry name" value="Flg_bb_rod"/>
    <property type="match status" value="1"/>
</dbReference>
<dbReference type="InterPro" id="IPR053967">
    <property type="entry name" value="LlgE_F_G-like_D1"/>
</dbReference>
<dbReference type="NCBIfam" id="TIGR03506">
    <property type="entry name" value="FlgEFG_subfam"/>
    <property type="match status" value="1"/>
</dbReference>
<feature type="domain" description="Flagellar basal-body/hook protein C-terminal" evidence="6">
    <location>
        <begin position="195"/>
        <end position="238"/>
    </location>
</feature>
<dbReference type="RefSeq" id="WP_330198850.1">
    <property type="nucleotide sequence ID" value="NZ_JAZDRP010000004.1"/>
</dbReference>
<reference evidence="8 9" key="1">
    <citation type="submission" date="2024-01" db="EMBL/GenBank/DDBJ databases">
        <title>Hyphobacterium bacterium isolated from marine sediment.</title>
        <authorList>
            <person name="Zhao S."/>
        </authorList>
    </citation>
    <scope>NUCLEOTIDE SEQUENCE [LARGE SCALE GENOMIC DNA]</scope>
    <source>
        <strain evidence="9">HN65</strain>
    </source>
</reference>
<sequence length="244" mass="26777">MENALMIGLSRQLTLRREMDITANNIANANTPGFHVESLLLRSQDAPTAESQDGPPDLQYVDAWGIGRDFREGTLDFTGRSLDVALEGDGFFQVEGRDGEALYTRDGRFRIDQEGRLTAADGAPVLDDLGAPILIDANLGEVMITEDGALVQNNAQIARLGVYVFEDRAALEKSGNGRYSAGDAQADIATEYAVRQGYVETSNVQPILELTRMIETMRAYESVSRFLSQGEELSRKAIERLGRV</sequence>
<dbReference type="NCBIfam" id="TIGR02490">
    <property type="entry name" value="flgF"/>
    <property type="match status" value="1"/>
</dbReference>
<evidence type="ECO:0000313" key="9">
    <source>
        <dbReference type="Proteomes" id="UP001354971"/>
    </source>
</evidence>
<dbReference type="Proteomes" id="UP001354971">
    <property type="component" value="Unassembled WGS sequence"/>
</dbReference>
<name>A0ABU7LQL0_9PROT</name>
<dbReference type="SUPFAM" id="SSF117143">
    <property type="entry name" value="Flagellar hook protein flgE"/>
    <property type="match status" value="1"/>
</dbReference>
<protein>
    <recommendedName>
        <fullName evidence="4">Flagellar basal-body rod protein FlgF</fullName>
    </recommendedName>
</protein>
<dbReference type="InterPro" id="IPR001444">
    <property type="entry name" value="Flag_bb_rod_N"/>
</dbReference>
<proteinExistence type="inferred from homology"/>
<comment type="caution">
    <text evidence="8">The sequence shown here is derived from an EMBL/GenBank/DDBJ whole genome shotgun (WGS) entry which is preliminary data.</text>
</comment>